<evidence type="ECO:0000313" key="1">
    <source>
        <dbReference type="EMBL" id="GMI49247.1"/>
    </source>
</evidence>
<proteinExistence type="predicted"/>
<name>A0A9W7GSJ0_9STRA</name>
<accession>A0A9W7GSJ0</accession>
<evidence type="ECO:0000313" key="2">
    <source>
        <dbReference type="Proteomes" id="UP001165065"/>
    </source>
</evidence>
<protein>
    <submittedName>
        <fullName evidence="1">Uncharacterized protein</fullName>
    </submittedName>
</protein>
<dbReference type="AlphaFoldDB" id="A0A9W7GSJ0"/>
<comment type="caution">
    <text evidence="1">The sequence shown here is derived from an EMBL/GenBank/DDBJ whole genome shotgun (WGS) entry which is preliminary data.</text>
</comment>
<dbReference type="EMBL" id="BRYA01000481">
    <property type="protein sequence ID" value="GMI49247.1"/>
    <property type="molecule type" value="Genomic_DNA"/>
</dbReference>
<organism evidence="1 2">
    <name type="scientific">Triparma columacea</name>
    <dbReference type="NCBI Taxonomy" id="722753"/>
    <lineage>
        <taxon>Eukaryota</taxon>
        <taxon>Sar</taxon>
        <taxon>Stramenopiles</taxon>
        <taxon>Ochrophyta</taxon>
        <taxon>Bolidophyceae</taxon>
        <taxon>Parmales</taxon>
        <taxon>Triparmaceae</taxon>
        <taxon>Triparma</taxon>
    </lineage>
</organism>
<dbReference type="Proteomes" id="UP001165065">
    <property type="component" value="Unassembled WGS sequence"/>
</dbReference>
<gene>
    <name evidence="1" type="ORF">TrCOL_g12832</name>
</gene>
<sequence>MFSRQMFSRVNLLVSIEMYRVSLQYSHNMTSRSGKQPTDRPEHCLWSFKRAPSVSMPYSSIQQAIISAQMMRNGNAS</sequence>
<keyword evidence="2" id="KW-1185">Reference proteome</keyword>
<reference evidence="2" key="1">
    <citation type="journal article" date="2023" name="Commun. Biol.">
        <title>Genome analysis of Parmales, the sister group of diatoms, reveals the evolutionary specialization of diatoms from phago-mixotrophs to photoautotrophs.</title>
        <authorList>
            <person name="Ban H."/>
            <person name="Sato S."/>
            <person name="Yoshikawa S."/>
            <person name="Yamada K."/>
            <person name="Nakamura Y."/>
            <person name="Ichinomiya M."/>
            <person name="Sato N."/>
            <person name="Blanc-Mathieu R."/>
            <person name="Endo H."/>
            <person name="Kuwata A."/>
            <person name="Ogata H."/>
        </authorList>
    </citation>
    <scope>NUCLEOTIDE SEQUENCE [LARGE SCALE GENOMIC DNA]</scope>
</reference>